<dbReference type="AlphaFoldDB" id="A0A4Q9DED9"/>
<dbReference type="Pfam" id="PF02311">
    <property type="entry name" value="AraC_binding"/>
    <property type="match status" value="1"/>
</dbReference>
<keyword evidence="2" id="KW-0238">DNA-binding</keyword>
<keyword evidence="3" id="KW-0804">Transcription</keyword>
<sequence length="343" mass="39301">MKRTSSMQISILGRCVSSFLYIVREKRLEMNINMYYVLSFCSAWVTLAADGGMRMRGLKDFPSENAEFLYYTPTAEEKAIGIWPLHAGRMIAKPNYQSGPRQIRYYNVHFVLEGQVIYAVNGEQITLTKGDLFCLFPNKTFHYKVDPENPKLRMAWIGFDGEGTGSLLRYIGVTEQQPYLCGAALPDLPGTIRELLHIFRRLIINESQYLQFISFMYGLFSQLAAASEQNKPTVNQLAWIQDSEKFMNLNYAEGITVQEVAKHVGLHRTHFSSMFSEKLGISPLQYLQRLRMRNGANLLTETDLSVTEIALSLGYPDLYSFTRAFRKYYGIAPTQFRNSRSSE</sequence>
<keyword evidence="4" id="KW-0812">Transmembrane</keyword>
<evidence type="ECO:0000313" key="6">
    <source>
        <dbReference type="EMBL" id="TBL69936.1"/>
    </source>
</evidence>
<organism evidence="6 7">
    <name type="scientific">Paenibacillus thalictri</name>
    <dbReference type="NCBI Taxonomy" id="2527873"/>
    <lineage>
        <taxon>Bacteria</taxon>
        <taxon>Bacillati</taxon>
        <taxon>Bacillota</taxon>
        <taxon>Bacilli</taxon>
        <taxon>Bacillales</taxon>
        <taxon>Paenibacillaceae</taxon>
        <taxon>Paenibacillus</taxon>
    </lineage>
</organism>
<dbReference type="PROSITE" id="PS00041">
    <property type="entry name" value="HTH_ARAC_FAMILY_1"/>
    <property type="match status" value="1"/>
</dbReference>
<dbReference type="GO" id="GO:0003700">
    <property type="term" value="F:DNA-binding transcription factor activity"/>
    <property type="evidence" value="ECO:0007669"/>
    <property type="project" value="InterPro"/>
</dbReference>
<dbReference type="Pfam" id="PF12833">
    <property type="entry name" value="HTH_18"/>
    <property type="match status" value="1"/>
</dbReference>
<evidence type="ECO:0000313" key="7">
    <source>
        <dbReference type="Proteomes" id="UP000293142"/>
    </source>
</evidence>
<dbReference type="InterPro" id="IPR014710">
    <property type="entry name" value="RmlC-like_jellyroll"/>
</dbReference>
<comment type="caution">
    <text evidence="6">The sequence shown here is derived from an EMBL/GenBank/DDBJ whole genome shotgun (WGS) entry which is preliminary data.</text>
</comment>
<dbReference type="PRINTS" id="PR00032">
    <property type="entry name" value="HTHARAC"/>
</dbReference>
<dbReference type="InterPro" id="IPR018062">
    <property type="entry name" value="HTH_AraC-typ_CS"/>
</dbReference>
<keyword evidence="4" id="KW-1133">Transmembrane helix</keyword>
<accession>A0A4Q9DED9</accession>
<dbReference type="EMBL" id="SIRE01000035">
    <property type="protein sequence ID" value="TBL69936.1"/>
    <property type="molecule type" value="Genomic_DNA"/>
</dbReference>
<dbReference type="InterPro" id="IPR037923">
    <property type="entry name" value="HTH-like"/>
</dbReference>
<evidence type="ECO:0000256" key="2">
    <source>
        <dbReference type="ARBA" id="ARBA00023125"/>
    </source>
</evidence>
<keyword evidence="4" id="KW-0472">Membrane</keyword>
<dbReference type="SUPFAM" id="SSF46689">
    <property type="entry name" value="Homeodomain-like"/>
    <property type="match status" value="2"/>
</dbReference>
<gene>
    <name evidence="6" type="ORF">EYB31_34780</name>
</gene>
<evidence type="ECO:0000256" key="1">
    <source>
        <dbReference type="ARBA" id="ARBA00023015"/>
    </source>
</evidence>
<protein>
    <submittedName>
        <fullName evidence="6">AraC family transcriptional regulator</fullName>
    </submittedName>
</protein>
<feature type="transmembrane region" description="Helical" evidence="4">
    <location>
        <begin position="35"/>
        <end position="53"/>
    </location>
</feature>
<dbReference type="InterPro" id="IPR018060">
    <property type="entry name" value="HTH_AraC"/>
</dbReference>
<dbReference type="Gene3D" id="2.60.120.10">
    <property type="entry name" value="Jelly Rolls"/>
    <property type="match status" value="1"/>
</dbReference>
<reference evidence="6 7" key="1">
    <citation type="submission" date="2019-02" db="EMBL/GenBank/DDBJ databases">
        <title>Paenibacillus sp. nov., isolated from surface-sterilized tissue of Thalictrum simplex L.</title>
        <authorList>
            <person name="Tuo L."/>
        </authorList>
    </citation>
    <scope>NUCLEOTIDE SEQUENCE [LARGE SCALE GENOMIC DNA]</scope>
    <source>
        <strain evidence="6 7">N2SHLJ1</strain>
    </source>
</reference>
<dbReference type="SUPFAM" id="SSF51215">
    <property type="entry name" value="Regulatory protein AraC"/>
    <property type="match status" value="1"/>
</dbReference>
<dbReference type="Gene3D" id="1.10.10.60">
    <property type="entry name" value="Homeodomain-like"/>
    <property type="match status" value="2"/>
</dbReference>
<dbReference type="InterPro" id="IPR009057">
    <property type="entry name" value="Homeodomain-like_sf"/>
</dbReference>
<dbReference type="InterPro" id="IPR003313">
    <property type="entry name" value="AraC-bd"/>
</dbReference>
<evidence type="ECO:0000256" key="3">
    <source>
        <dbReference type="ARBA" id="ARBA00023163"/>
    </source>
</evidence>
<dbReference type="PANTHER" id="PTHR43280:SF2">
    <property type="entry name" value="HTH-TYPE TRANSCRIPTIONAL REGULATOR EXSA"/>
    <property type="match status" value="1"/>
</dbReference>
<dbReference type="GO" id="GO:0043565">
    <property type="term" value="F:sequence-specific DNA binding"/>
    <property type="evidence" value="ECO:0007669"/>
    <property type="project" value="InterPro"/>
</dbReference>
<dbReference type="InterPro" id="IPR020449">
    <property type="entry name" value="Tscrpt_reg_AraC-type_HTH"/>
</dbReference>
<evidence type="ECO:0000259" key="5">
    <source>
        <dbReference type="PROSITE" id="PS01124"/>
    </source>
</evidence>
<dbReference type="PANTHER" id="PTHR43280">
    <property type="entry name" value="ARAC-FAMILY TRANSCRIPTIONAL REGULATOR"/>
    <property type="match status" value="1"/>
</dbReference>
<dbReference type="SMART" id="SM00342">
    <property type="entry name" value="HTH_ARAC"/>
    <property type="match status" value="1"/>
</dbReference>
<keyword evidence="1" id="KW-0805">Transcription regulation</keyword>
<dbReference type="Proteomes" id="UP000293142">
    <property type="component" value="Unassembled WGS sequence"/>
</dbReference>
<feature type="domain" description="HTH araC/xylS-type" evidence="5">
    <location>
        <begin position="241"/>
        <end position="339"/>
    </location>
</feature>
<keyword evidence="7" id="KW-1185">Reference proteome</keyword>
<evidence type="ECO:0000256" key="4">
    <source>
        <dbReference type="SAM" id="Phobius"/>
    </source>
</evidence>
<name>A0A4Q9DED9_9BACL</name>
<dbReference type="OrthoDB" id="2638442at2"/>
<dbReference type="PROSITE" id="PS01124">
    <property type="entry name" value="HTH_ARAC_FAMILY_2"/>
    <property type="match status" value="1"/>
</dbReference>
<proteinExistence type="predicted"/>